<dbReference type="Gene3D" id="3.20.20.300">
    <property type="entry name" value="Glycoside hydrolase, family 3, N-terminal domain"/>
    <property type="match status" value="1"/>
</dbReference>
<dbReference type="InterPro" id="IPR050288">
    <property type="entry name" value="Cellulose_deg_GH3"/>
</dbReference>
<dbReference type="InterPro" id="IPR036881">
    <property type="entry name" value="Glyco_hydro_3_C_sf"/>
</dbReference>
<dbReference type="AlphaFoldDB" id="A0A9W4I3F5"/>
<keyword evidence="13" id="KW-1185">Reference proteome</keyword>
<evidence type="ECO:0000313" key="13">
    <source>
        <dbReference type="Proteomes" id="UP001153618"/>
    </source>
</evidence>
<comment type="pathway">
    <text evidence="2">Glycan metabolism; cellulose degradation.</text>
</comment>
<dbReference type="SMART" id="SM01217">
    <property type="entry name" value="Fn3_like"/>
    <property type="match status" value="1"/>
</dbReference>
<dbReference type="PRINTS" id="PR00133">
    <property type="entry name" value="GLHYDRLASE3"/>
</dbReference>
<dbReference type="InterPro" id="IPR036962">
    <property type="entry name" value="Glyco_hydro_3_N_sf"/>
</dbReference>
<keyword evidence="7" id="KW-0325">Glycoprotein</keyword>
<dbReference type="InterPro" id="IPR026891">
    <property type="entry name" value="Fn3-like"/>
</dbReference>
<name>A0A9W4I3F5_PENOL</name>
<dbReference type="GO" id="GO:0008422">
    <property type="term" value="F:beta-glucosidase activity"/>
    <property type="evidence" value="ECO:0007669"/>
    <property type="project" value="UniProtKB-EC"/>
</dbReference>
<dbReference type="GO" id="GO:0030245">
    <property type="term" value="P:cellulose catabolic process"/>
    <property type="evidence" value="ECO:0007669"/>
    <property type="project" value="UniProtKB-KW"/>
</dbReference>
<evidence type="ECO:0000256" key="7">
    <source>
        <dbReference type="ARBA" id="ARBA00023180"/>
    </source>
</evidence>
<dbReference type="InterPro" id="IPR001764">
    <property type="entry name" value="Glyco_hydro_3_N"/>
</dbReference>
<dbReference type="Pfam" id="PF01915">
    <property type="entry name" value="Glyco_hydro_3_C"/>
    <property type="match status" value="1"/>
</dbReference>
<sequence length="860" mass="94372">MFASSMATVKAFISTNGLDPEVPYRDQLHLLSLEEKISLLSGVSFTSTAGVERLGIPSLKVSDSINGVRGSQSHLEDTGTACFPSSTCLASTWNTTLMREFGQEVAIQAKAKSVQVVLGPNINLHRDPRAGRNFEAFSEDPLLTGQLAAAIVSGIQSQGVGACVKHFVANESETVRRRYNVDESGDNRTMREIYLRTFQHLLRQANPVAIMTAYNALDGHFCSQTPMINSLLRRDWGYDGCMMSDWYGTKSTTEALDAGLDLEMPGPSVFRGAKLVDAINRKEVSEESVDTAVHNVLTMIDRTAGSHSDKEEESLVCDRTSAMALKAASEGIVLLKNDHYALPLKVAEKPRIALIGSAAIKPSITGGGSACANPQYIKTPLQCFQDACEHPEQVSFAYGVNPHYVVPLMPIDMMQSRNGSPGVNVDYYLDGNDTPVYSEQSEQPVVVMLGKLKPNLTQHGFYFVMETTVKAKTSGIHKLAVQATGEFTLLIEDVEVLSKPVPVMTVEDFLFEPKKLESVIEFQMEAQKPYRIKLRTHSRDVASAHGEISPHSAKLCFEEEHNDRVAIAEAAKVAAHADISVIIAGRTHEHESEGFDLQTLKLPESQVRMIKAVTSVSKKTILVLHCGNPIDVSDFVDDVDAVVAAHFPGQEGAQAIVDIIIGETNPSGRLATTWPLRLDEASVPSFGDFPAKDIGHGPVIRYREGLQMGYRSMETASSVRWPFGHGLSYSSFEYDNLKVICHEAIRSITTGDNSAMTVTIAIDVKNASRMAGYEVVQVYSNPPVDPMIWRPRAELVSFEKVWLEPNETRRIGLSVSQRDICGYWDSVDRCWRSLNGTYKVTIGTCAASLRIDDMGTWNGL</sequence>
<evidence type="ECO:0000256" key="8">
    <source>
        <dbReference type="ARBA" id="ARBA00023277"/>
    </source>
</evidence>
<evidence type="ECO:0000256" key="9">
    <source>
        <dbReference type="ARBA" id="ARBA00023295"/>
    </source>
</evidence>
<organism evidence="12 13">
    <name type="scientific">Penicillium olsonii</name>
    <dbReference type="NCBI Taxonomy" id="99116"/>
    <lineage>
        <taxon>Eukaryota</taxon>
        <taxon>Fungi</taxon>
        <taxon>Dikarya</taxon>
        <taxon>Ascomycota</taxon>
        <taxon>Pezizomycotina</taxon>
        <taxon>Eurotiomycetes</taxon>
        <taxon>Eurotiomycetidae</taxon>
        <taxon>Eurotiales</taxon>
        <taxon>Aspergillaceae</taxon>
        <taxon>Penicillium</taxon>
    </lineage>
</organism>
<keyword evidence="8" id="KW-0119">Carbohydrate metabolism</keyword>
<gene>
    <name evidence="12" type="ORF">POLS_LOCUS7902</name>
</gene>
<dbReference type="InterPro" id="IPR002772">
    <property type="entry name" value="Glyco_hydro_3_C"/>
</dbReference>
<dbReference type="Gene3D" id="3.40.50.1700">
    <property type="entry name" value="Glycoside hydrolase family 3 C-terminal domain"/>
    <property type="match status" value="1"/>
</dbReference>
<dbReference type="PANTHER" id="PTHR42715">
    <property type="entry name" value="BETA-GLUCOSIDASE"/>
    <property type="match status" value="1"/>
</dbReference>
<dbReference type="InterPro" id="IPR037524">
    <property type="entry name" value="PA14/GLEYA"/>
</dbReference>
<dbReference type="InterPro" id="IPR013783">
    <property type="entry name" value="Ig-like_fold"/>
</dbReference>
<dbReference type="Proteomes" id="UP001153618">
    <property type="component" value="Unassembled WGS sequence"/>
</dbReference>
<dbReference type="Gene3D" id="2.60.120.260">
    <property type="entry name" value="Galactose-binding domain-like"/>
    <property type="match status" value="1"/>
</dbReference>
<accession>A0A9W4I3F5</accession>
<proteinExistence type="inferred from homology"/>
<evidence type="ECO:0000256" key="10">
    <source>
        <dbReference type="ARBA" id="ARBA00023326"/>
    </source>
</evidence>
<keyword evidence="5" id="KW-0378">Hydrolase</keyword>
<dbReference type="EMBL" id="CAJVOS010000051">
    <property type="protein sequence ID" value="CAG8214035.1"/>
    <property type="molecule type" value="Genomic_DNA"/>
</dbReference>
<evidence type="ECO:0000256" key="5">
    <source>
        <dbReference type="ARBA" id="ARBA00022801"/>
    </source>
</evidence>
<dbReference type="PROSITE" id="PS51820">
    <property type="entry name" value="PA14"/>
    <property type="match status" value="1"/>
</dbReference>
<dbReference type="OrthoDB" id="10036721at2759"/>
<dbReference type="InterPro" id="IPR017853">
    <property type="entry name" value="GH"/>
</dbReference>
<evidence type="ECO:0000256" key="1">
    <source>
        <dbReference type="ARBA" id="ARBA00000448"/>
    </source>
</evidence>
<comment type="caution">
    <text evidence="12">The sequence shown here is derived from an EMBL/GenBank/DDBJ whole genome shotgun (WGS) entry which is preliminary data.</text>
</comment>
<evidence type="ECO:0000256" key="2">
    <source>
        <dbReference type="ARBA" id="ARBA00004987"/>
    </source>
</evidence>
<comment type="similarity">
    <text evidence="3">Belongs to the glycosyl hydrolase 3 family.</text>
</comment>
<evidence type="ECO:0000256" key="4">
    <source>
        <dbReference type="ARBA" id="ARBA00012744"/>
    </source>
</evidence>
<feature type="domain" description="PA14" evidence="11">
    <location>
        <begin position="418"/>
        <end position="571"/>
    </location>
</feature>
<evidence type="ECO:0000313" key="12">
    <source>
        <dbReference type="EMBL" id="CAG8214035.1"/>
    </source>
</evidence>
<evidence type="ECO:0000259" key="11">
    <source>
        <dbReference type="PROSITE" id="PS51820"/>
    </source>
</evidence>
<evidence type="ECO:0000256" key="3">
    <source>
        <dbReference type="ARBA" id="ARBA00005336"/>
    </source>
</evidence>
<protein>
    <recommendedName>
        <fullName evidence="4">beta-glucosidase</fullName>
        <ecNumber evidence="4">3.2.1.21</ecNumber>
    </recommendedName>
</protein>
<dbReference type="EC" id="3.2.1.21" evidence="4"/>
<dbReference type="Pfam" id="PF14310">
    <property type="entry name" value="Fn3-like"/>
    <property type="match status" value="1"/>
</dbReference>
<keyword evidence="9" id="KW-0326">Glycosidase</keyword>
<dbReference type="PANTHER" id="PTHR42715:SF10">
    <property type="entry name" value="BETA-GLUCOSIDASE"/>
    <property type="match status" value="1"/>
</dbReference>
<keyword evidence="6" id="KW-0136">Cellulose degradation</keyword>
<evidence type="ECO:0000256" key="6">
    <source>
        <dbReference type="ARBA" id="ARBA00023001"/>
    </source>
</evidence>
<dbReference type="SUPFAM" id="SSF51445">
    <property type="entry name" value="(Trans)glycosidases"/>
    <property type="match status" value="1"/>
</dbReference>
<dbReference type="SUPFAM" id="SSF52279">
    <property type="entry name" value="Beta-D-glucan exohydrolase, C-terminal domain"/>
    <property type="match status" value="1"/>
</dbReference>
<keyword evidence="10" id="KW-0624">Polysaccharide degradation</keyword>
<dbReference type="Gene3D" id="2.60.40.10">
    <property type="entry name" value="Immunoglobulins"/>
    <property type="match status" value="1"/>
</dbReference>
<comment type="catalytic activity">
    <reaction evidence="1">
        <text>Hydrolysis of terminal, non-reducing beta-D-glucosyl residues with release of beta-D-glucose.</text>
        <dbReference type="EC" id="3.2.1.21"/>
    </reaction>
</comment>
<reference evidence="12" key="1">
    <citation type="submission" date="2021-07" db="EMBL/GenBank/DDBJ databases">
        <authorList>
            <person name="Branca A.L. A."/>
        </authorList>
    </citation>
    <scope>NUCLEOTIDE SEQUENCE</scope>
</reference>
<dbReference type="Pfam" id="PF00933">
    <property type="entry name" value="Glyco_hydro_3"/>
    <property type="match status" value="1"/>
</dbReference>